<accession>A0A941ETY4</accession>
<feature type="non-terminal residue" evidence="2">
    <location>
        <position position="118"/>
    </location>
</feature>
<dbReference type="Proteomes" id="UP000675781">
    <property type="component" value="Unassembled WGS sequence"/>
</dbReference>
<feature type="domain" description="Xaa-Pro dipeptidyl-peptidase-like" evidence="1">
    <location>
        <begin position="12"/>
        <end position="117"/>
    </location>
</feature>
<comment type="caution">
    <text evidence="2">The sequence shown here is derived from an EMBL/GenBank/DDBJ whole genome shotgun (WGS) entry which is preliminary data.</text>
</comment>
<organism evidence="2 3">
    <name type="scientific">Actinospica durhamensis</name>
    <dbReference type="NCBI Taxonomy" id="1508375"/>
    <lineage>
        <taxon>Bacteria</taxon>
        <taxon>Bacillati</taxon>
        <taxon>Actinomycetota</taxon>
        <taxon>Actinomycetes</taxon>
        <taxon>Catenulisporales</taxon>
        <taxon>Actinospicaceae</taxon>
        <taxon>Actinospica</taxon>
    </lineage>
</organism>
<evidence type="ECO:0000313" key="3">
    <source>
        <dbReference type="Proteomes" id="UP000675781"/>
    </source>
</evidence>
<dbReference type="InterPro" id="IPR005674">
    <property type="entry name" value="CocE/Ser_esterase"/>
</dbReference>
<evidence type="ECO:0000313" key="2">
    <source>
        <dbReference type="EMBL" id="MBR7837595.1"/>
    </source>
</evidence>
<dbReference type="AlphaFoldDB" id="A0A941ETY4"/>
<evidence type="ECO:0000259" key="1">
    <source>
        <dbReference type="Pfam" id="PF02129"/>
    </source>
</evidence>
<keyword evidence="3" id="KW-1185">Reference proteome</keyword>
<keyword evidence="2" id="KW-0378">Hydrolase</keyword>
<dbReference type="InterPro" id="IPR029058">
    <property type="entry name" value="AB_hydrolase_fold"/>
</dbReference>
<dbReference type="SUPFAM" id="SSF53474">
    <property type="entry name" value="alpha/beta-Hydrolases"/>
    <property type="match status" value="1"/>
</dbReference>
<protein>
    <submittedName>
        <fullName evidence="2">CocE/NonD family hydrolase</fullName>
    </submittedName>
</protein>
<gene>
    <name evidence="2" type="ORF">KDL01_30225</name>
</gene>
<dbReference type="GO" id="GO:0016787">
    <property type="term" value="F:hydrolase activity"/>
    <property type="evidence" value="ECO:0007669"/>
    <property type="project" value="UniProtKB-KW"/>
</dbReference>
<dbReference type="Gene3D" id="3.40.50.1820">
    <property type="entry name" value="alpha/beta hydrolase"/>
    <property type="match status" value="1"/>
</dbReference>
<proteinExistence type="predicted"/>
<dbReference type="InterPro" id="IPR000383">
    <property type="entry name" value="Xaa-Pro-like_dom"/>
</dbReference>
<name>A0A941ETY4_9ACTN</name>
<reference evidence="2" key="1">
    <citation type="submission" date="2021-04" db="EMBL/GenBank/DDBJ databases">
        <title>Genome based classification of Actinospica acidithermotolerans sp. nov., an actinobacterium isolated from an Indonesian hot spring.</title>
        <authorList>
            <person name="Kusuma A.B."/>
            <person name="Putra K.E."/>
            <person name="Nafisah S."/>
            <person name="Loh J."/>
            <person name="Nouioui I."/>
            <person name="Goodfellow M."/>
        </authorList>
    </citation>
    <scope>NUCLEOTIDE SEQUENCE</scope>
    <source>
        <strain evidence="2">CSCA 57</strain>
    </source>
</reference>
<dbReference type="Pfam" id="PF02129">
    <property type="entry name" value="Peptidase_S15"/>
    <property type="match status" value="1"/>
</dbReference>
<dbReference type="NCBIfam" id="TIGR00976">
    <property type="entry name" value="CocE_NonD"/>
    <property type="match status" value="1"/>
</dbReference>
<sequence>MPTSEVEMTMRDGTVLRADVYRPTTGDGPWPVLLARSPYGRRDPGVLDRLDPRHAADRGFLVVIQDCRGRFGSGGDWTPLAHEGADGHDTVVCAARLPDADGRVAMYGPSYLGHTQCC</sequence>
<dbReference type="RefSeq" id="WP_212532064.1">
    <property type="nucleotide sequence ID" value="NZ_JAGSOG010000216.1"/>
</dbReference>
<dbReference type="EMBL" id="JAGSOG010000216">
    <property type="protein sequence ID" value="MBR7837595.1"/>
    <property type="molecule type" value="Genomic_DNA"/>
</dbReference>